<keyword evidence="3" id="KW-1185">Reference proteome</keyword>
<dbReference type="Proteomes" id="UP000219546">
    <property type="component" value="Unassembled WGS sequence"/>
</dbReference>
<keyword evidence="1" id="KW-0812">Transmembrane</keyword>
<name>A0A285CLR2_9BACI</name>
<evidence type="ECO:0000313" key="3">
    <source>
        <dbReference type="Proteomes" id="UP000219546"/>
    </source>
</evidence>
<evidence type="ECO:0000313" key="2">
    <source>
        <dbReference type="EMBL" id="SNX67956.1"/>
    </source>
</evidence>
<feature type="transmembrane region" description="Helical" evidence="1">
    <location>
        <begin position="26"/>
        <end position="53"/>
    </location>
</feature>
<keyword evidence="1" id="KW-0472">Membrane</keyword>
<protein>
    <submittedName>
        <fullName evidence="2">Membrane protein YqhR</fullName>
    </submittedName>
</protein>
<evidence type="ECO:0000256" key="1">
    <source>
        <dbReference type="SAM" id="Phobius"/>
    </source>
</evidence>
<accession>A0A285CLR2</accession>
<keyword evidence="1" id="KW-1133">Transmembrane helix</keyword>
<feature type="transmembrane region" description="Helical" evidence="1">
    <location>
        <begin position="109"/>
        <end position="127"/>
    </location>
</feature>
<organism evidence="2 3">
    <name type="scientific">Bacillus oleivorans</name>
    <dbReference type="NCBI Taxonomy" id="1448271"/>
    <lineage>
        <taxon>Bacteria</taxon>
        <taxon>Bacillati</taxon>
        <taxon>Bacillota</taxon>
        <taxon>Bacilli</taxon>
        <taxon>Bacillales</taxon>
        <taxon>Bacillaceae</taxon>
        <taxon>Bacillus</taxon>
    </lineage>
</organism>
<sequence>MSEEKGENSKESKDLEQNKKEEQLSLVALSVIIGLCGGFLWSLIGYIAYLFSFTEVSPRAVLEPIAVGDWQNTWLGLVISFVILSVLSAGTALLYYVAFKRFKGMWPGMVYGLLLFGIIFFILNPLFPSIEPIREIDGYTWVTSACLYILYGVFIGYSISYEAHELRVKEKQEVSQ</sequence>
<dbReference type="InterPro" id="IPR024563">
    <property type="entry name" value="YqhR"/>
</dbReference>
<feature type="transmembrane region" description="Helical" evidence="1">
    <location>
        <begin position="73"/>
        <end position="97"/>
    </location>
</feature>
<dbReference type="OrthoDB" id="2691442at2"/>
<feature type="transmembrane region" description="Helical" evidence="1">
    <location>
        <begin position="139"/>
        <end position="159"/>
    </location>
</feature>
<gene>
    <name evidence="2" type="ORF">SAMN05877753_102161</name>
</gene>
<dbReference type="Pfam" id="PF11085">
    <property type="entry name" value="YqhR"/>
    <property type="match status" value="1"/>
</dbReference>
<dbReference type="EMBL" id="OAOP01000002">
    <property type="protein sequence ID" value="SNX67956.1"/>
    <property type="molecule type" value="Genomic_DNA"/>
</dbReference>
<dbReference type="RefSeq" id="WP_097157367.1">
    <property type="nucleotide sequence ID" value="NZ_JBEPMQ010000013.1"/>
</dbReference>
<dbReference type="AlphaFoldDB" id="A0A285CLR2"/>
<proteinExistence type="predicted"/>
<reference evidence="2 3" key="1">
    <citation type="submission" date="2017-08" db="EMBL/GenBank/DDBJ databases">
        <authorList>
            <person name="de Groot N.N."/>
        </authorList>
    </citation>
    <scope>NUCLEOTIDE SEQUENCE [LARGE SCALE GENOMIC DNA]</scope>
    <source>
        <strain evidence="2 3">JC228</strain>
    </source>
</reference>